<gene>
    <name evidence="1" type="ORF">M413DRAFT_37168</name>
</gene>
<dbReference type="HOGENOM" id="CLU_194728_0_0_1"/>
<dbReference type="AlphaFoldDB" id="A0A0C3C3W7"/>
<proteinExistence type="predicted"/>
<dbReference type="Proteomes" id="UP000053424">
    <property type="component" value="Unassembled WGS sequence"/>
</dbReference>
<evidence type="ECO:0000313" key="2">
    <source>
        <dbReference type="Proteomes" id="UP000053424"/>
    </source>
</evidence>
<reference evidence="2" key="2">
    <citation type="submission" date="2015-01" db="EMBL/GenBank/DDBJ databases">
        <title>Evolutionary Origins and Diversification of the Mycorrhizal Mutualists.</title>
        <authorList>
            <consortium name="DOE Joint Genome Institute"/>
            <consortium name="Mycorrhizal Genomics Consortium"/>
            <person name="Kohler A."/>
            <person name="Kuo A."/>
            <person name="Nagy L.G."/>
            <person name="Floudas D."/>
            <person name="Copeland A."/>
            <person name="Barry K.W."/>
            <person name="Cichocki N."/>
            <person name="Veneault-Fourrey C."/>
            <person name="LaButti K."/>
            <person name="Lindquist E.A."/>
            <person name="Lipzen A."/>
            <person name="Lundell T."/>
            <person name="Morin E."/>
            <person name="Murat C."/>
            <person name="Riley R."/>
            <person name="Ohm R."/>
            <person name="Sun H."/>
            <person name="Tunlid A."/>
            <person name="Henrissat B."/>
            <person name="Grigoriev I.V."/>
            <person name="Hibbett D.S."/>
            <person name="Martin F."/>
        </authorList>
    </citation>
    <scope>NUCLEOTIDE SEQUENCE [LARGE SCALE GENOMIC DNA]</scope>
    <source>
        <strain evidence="2">h7</strain>
    </source>
</reference>
<feature type="non-terminal residue" evidence="1">
    <location>
        <position position="54"/>
    </location>
</feature>
<organism evidence="1 2">
    <name type="scientific">Hebeloma cylindrosporum</name>
    <dbReference type="NCBI Taxonomy" id="76867"/>
    <lineage>
        <taxon>Eukaryota</taxon>
        <taxon>Fungi</taxon>
        <taxon>Dikarya</taxon>
        <taxon>Basidiomycota</taxon>
        <taxon>Agaricomycotina</taxon>
        <taxon>Agaricomycetes</taxon>
        <taxon>Agaricomycetidae</taxon>
        <taxon>Agaricales</taxon>
        <taxon>Agaricineae</taxon>
        <taxon>Hymenogastraceae</taxon>
        <taxon>Hebeloma</taxon>
    </lineage>
</organism>
<dbReference type="EMBL" id="KN831792">
    <property type="protein sequence ID" value="KIM38276.1"/>
    <property type="molecule type" value="Genomic_DNA"/>
</dbReference>
<protein>
    <submittedName>
        <fullName evidence="1">Uncharacterized protein</fullName>
    </submittedName>
</protein>
<dbReference type="OrthoDB" id="2985906at2759"/>
<keyword evidence="2" id="KW-1185">Reference proteome</keyword>
<name>A0A0C3C3W7_HEBCY</name>
<evidence type="ECO:0000313" key="1">
    <source>
        <dbReference type="EMBL" id="KIM38276.1"/>
    </source>
</evidence>
<accession>A0A0C3C3W7</accession>
<reference evidence="1 2" key="1">
    <citation type="submission" date="2014-04" db="EMBL/GenBank/DDBJ databases">
        <authorList>
            <consortium name="DOE Joint Genome Institute"/>
            <person name="Kuo A."/>
            <person name="Gay G."/>
            <person name="Dore J."/>
            <person name="Kohler A."/>
            <person name="Nagy L.G."/>
            <person name="Floudas D."/>
            <person name="Copeland A."/>
            <person name="Barry K.W."/>
            <person name="Cichocki N."/>
            <person name="Veneault-Fourrey C."/>
            <person name="LaButti K."/>
            <person name="Lindquist E.A."/>
            <person name="Lipzen A."/>
            <person name="Lundell T."/>
            <person name="Morin E."/>
            <person name="Murat C."/>
            <person name="Sun H."/>
            <person name="Tunlid A."/>
            <person name="Henrissat B."/>
            <person name="Grigoriev I.V."/>
            <person name="Hibbett D.S."/>
            <person name="Martin F."/>
            <person name="Nordberg H.P."/>
            <person name="Cantor M.N."/>
            <person name="Hua S.X."/>
        </authorList>
    </citation>
    <scope>NUCLEOTIDE SEQUENCE [LARGE SCALE GENOMIC DNA]</scope>
    <source>
        <strain evidence="2">h7</strain>
    </source>
</reference>
<sequence length="54" mass="6041">MSFFQGARNVNITGGEFNEVRGNYILYDQSRHNSNVNSFNTTNRSIVNAGNNNS</sequence>